<dbReference type="EMBL" id="CP089983">
    <property type="protein sequence ID" value="WXB02724.1"/>
    <property type="molecule type" value="Genomic_DNA"/>
</dbReference>
<name>A0ABZ2KVL1_9BACT</name>
<evidence type="ECO:0000313" key="1">
    <source>
        <dbReference type="EMBL" id="WXB02724.1"/>
    </source>
</evidence>
<sequence length="374" mass="39546">MLAAAVALAACGREATPSLSAAGSAPVADASALDAAIANLPEDASTPAPADAGASTHLDGACSTKSCTVRVSRDGRAVATTDGKRAVFVEPDTSAQTELAAKDGESFVTVSATHRLALVRKGNTFSLRGADGKDNAISRKLAGASKVILSEDGERVVVFAKGDTSVADDSCPKRWIDLGTSKVHPIVIPSVAAGGSSETCKWVRRRGVQIFQSRIGMAFADYTTARANISERKGLYILDNFGFVVDNARDVGVLLGADIDENAHTIAIARIPAMPEKIGRAPIVEIAPVDTKKKQATKRWPIEGHFLALWLSPDGSRLLLRTKQNDATSLSVWDTKEGTKLGQLDFDWDGFEFSSDGKRLAVVSKGELRFVELP</sequence>
<evidence type="ECO:0000313" key="2">
    <source>
        <dbReference type="Proteomes" id="UP001374803"/>
    </source>
</evidence>
<keyword evidence="2" id="KW-1185">Reference proteome</keyword>
<dbReference type="RefSeq" id="WP_394832353.1">
    <property type="nucleotide sequence ID" value="NZ_CP089929.1"/>
</dbReference>
<dbReference type="InterPro" id="IPR015943">
    <property type="entry name" value="WD40/YVTN_repeat-like_dom_sf"/>
</dbReference>
<dbReference type="Gene3D" id="2.130.10.10">
    <property type="entry name" value="YVTN repeat-like/Quinoprotein amine dehydrogenase"/>
    <property type="match status" value="1"/>
</dbReference>
<organism evidence="1 2">
    <name type="scientific">Pendulispora rubella</name>
    <dbReference type="NCBI Taxonomy" id="2741070"/>
    <lineage>
        <taxon>Bacteria</taxon>
        <taxon>Pseudomonadati</taxon>
        <taxon>Myxococcota</taxon>
        <taxon>Myxococcia</taxon>
        <taxon>Myxococcales</taxon>
        <taxon>Sorangiineae</taxon>
        <taxon>Pendulisporaceae</taxon>
        <taxon>Pendulispora</taxon>
    </lineage>
</organism>
<dbReference type="Proteomes" id="UP001374803">
    <property type="component" value="Chromosome"/>
</dbReference>
<proteinExistence type="predicted"/>
<protein>
    <submittedName>
        <fullName evidence="1">Uncharacterized protein</fullName>
    </submittedName>
</protein>
<accession>A0ABZ2KVL1</accession>
<gene>
    <name evidence="1" type="ORF">LVJ94_38160</name>
</gene>
<dbReference type="SUPFAM" id="SSF69304">
    <property type="entry name" value="Tricorn protease N-terminal domain"/>
    <property type="match status" value="1"/>
</dbReference>
<reference evidence="1" key="1">
    <citation type="submission" date="2021-12" db="EMBL/GenBank/DDBJ databases">
        <title>Discovery of the Pendulisporaceae a myxobacterial family with distinct sporulation behavior and unique specialized metabolism.</title>
        <authorList>
            <person name="Garcia R."/>
            <person name="Popoff A."/>
            <person name="Bader C.D."/>
            <person name="Loehr J."/>
            <person name="Walesch S."/>
            <person name="Walt C."/>
            <person name="Boldt J."/>
            <person name="Bunk B."/>
            <person name="Haeckl F.J.F.P.J."/>
            <person name="Gunesch A.P."/>
            <person name="Birkelbach J."/>
            <person name="Nuebel U."/>
            <person name="Pietschmann T."/>
            <person name="Bach T."/>
            <person name="Mueller R."/>
        </authorList>
    </citation>
    <scope>NUCLEOTIDE SEQUENCE</scope>
    <source>
        <strain evidence="1">MSr11367</strain>
    </source>
</reference>